<dbReference type="EMBL" id="SNVI01000008">
    <property type="protein sequence ID" value="TFE36825.1"/>
    <property type="molecule type" value="Genomic_DNA"/>
</dbReference>
<dbReference type="GO" id="GO:0005886">
    <property type="term" value="C:plasma membrane"/>
    <property type="evidence" value="ECO:0007669"/>
    <property type="project" value="TreeGrafter"/>
</dbReference>
<reference evidence="7 8" key="1">
    <citation type="submission" date="2019-03" db="EMBL/GenBank/DDBJ databases">
        <title>Complete Genome Sequence of Paraburkholderia dipogonis ICMP 19430T, a Nitrogen-fixing Symbiont of the South African Invasive Legume Dipogon lignosus in New Zealand.</title>
        <authorList>
            <person name="De Meyer S.E."/>
        </authorList>
    </citation>
    <scope>NUCLEOTIDE SEQUENCE [LARGE SCALE GENOMIC DNA]</scope>
    <source>
        <strain evidence="7 8">ICMP 19430</strain>
    </source>
</reference>
<evidence type="ECO:0000313" key="8">
    <source>
        <dbReference type="Proteomes" id="UP000297385"/>
    </source>
</evidence>
<dbReference type="InterPro" id="IPR011701">
    <property type="entry name" value="MFS"/>
</dbReference>
<feature type="transmembrane region" description="Helical" evidence="5">
    <location>
        <begin position="155"/>
        <end position="175"/>
    </location>
</feature>
<feature type="transmembrane region" description="Helical" evidence="5">
    <location>
        <begin position="122"/>
        <end position="143"/>
    </location>
</feature>
<feature type="transmembrane region" description="Helical" evidence="5">
    <location>
        <begin position="68"/>
        <end position="89"/>
    </location>
</feature>
<keyword evidence="4 5" id="KW-0472">Membrane</keyword>
<accession>A0A4Y8MHD3</accession>
<dbReference type="SUPFAM" id="SSF103473">
    <property type="entry name" value="MFS general substrate transporter"/>
    <property type="match status" value="1"/>
</dbReference>
<proteinExistence type="predicted"/>
<dbReference type="CDD" id="cd17316">
    <property type="entry name" value="MFS_SV2_like"/>
    <property type="match status" value="1"/>
</dbReference>
<keyword evidence="3 5" id="KW-1133">Transmembrane helix</keyword>
<dbReference type="PROSITE" id="PS00217">
    <property type="entry name" value="SUGAR_TRANSPORT_2"/>
    <property type="match status" value="1"/>
</dbReference>
<feature type="transmembrane region" description="Helical" evidence="5">
    <location>
        <begin position="275"/>
        <end position="295"/>
    </location>
</feature>
<dbReference type="PANTHER" id="PTHR23508:SF10">
    <property type="entry name" value="CARBOXYLIC ACID TRANSPORTER PROTEIN HOMOLOG"/>
    <property type="match status" value="1"/>
</dbReference>
<protein>
    <submittedName>
        <fullName evidence="7">MFS transporter</fullName>
    </submittedName>
</protein>
<evidence type="ECO:0000256" key="4">
    <source>
        <dbReference type="ARBA" id="ARBA00023136"/>
    </source>
</evidence>
<evidence type="ECO:0000259" key="6">
    <source>
        <dbReference type="PROSITE" id="PS50850"/>
    </source>
</evidence>
<evidence type="ECO:0000256" key="3">
    <source>
        <dbReference type="ARBA" id="ARBA00022989"/>
    </source>
</evidence>
<dbReference type="PROSITE" id="PS50850">
    <property type="entry name" value="MFS"/>
    <property type="match status" value="1"/>
</dbReference>
<dbReference type="InterPro" id="IPR020846">
    <property type="entry name" value="MFS_dom"/>
</dbReference>
<evidence type="ECO:0000256" key="2">
    <source>
        <dbReference type="ARBA" id="ARBA00022692"/>
    </source>
</evidence>
<dbReference type="PROSITE" id="PS00216">
    <property type="entry name" value="SUGAR_TRANSPORT_1"/>
    <property type="match status" value="1"/>
</dbReference>
<evidence type="ECO:0000313" key="7">
    <source>
        <dbReference type="EMBL" id="TFE36825.1"/>
    </source>
</evidence>
<dbReference type="RefSeq" id="WP_134466746.1">
    <property type="nucleotide sequence ID" value="NZ_SNVI01000008.1"/>
</dbReference>
<dbReference type="InterPro" id="IPR036259">
    <property type="entry name" value="MFS_trans_sf"/>
</dbReference>
<keyword evidence="2 5" id="KW-0812">Transmembrane</keyword>
<dbReference type="PANTHER" id="PTHR23508">
    <property type="entry name" value="CARBOXYLIC ACID TRANSPORTER PROTEIN HOMOLOG"/>
    <property type="match status" value="1"/>
</dbReference>
<feature type="transmembrane region" description="Helical" evidence="5">
    <location>
        <begin position="430"/>
        <end position="449"/>
    </location>
</feature>
<dbReference type="InterPro" id="IPR005829">
    <property type="entry name" value="Sugar_transporter_CS"/>
</dbReference>
<comment type="subcellular location">
    <subcellularLocation>
        <location evidence="1">Membrane</location>
        <topology evidence="1">Multi-pass membrane protein</topology>
    </subcellularLocation>
</comment>
<evidence type="ECO:0000256" key="5">
    <source>
        <dbReference type="SAM" id="Phobius"/>
    </source>
</evidence>
<feature type="transmembrane region" description="Helical" evidence="5">
    <location>
        <begin position="96"/>
        <end position="116"/>
    </location>
</feature>
<feature type="domain" description="Major facilitator superfamily (MFS) profile" evidence="6">
    <location>
        <begin position="31"/>
        <end position="452"/>
    </location>
</feature>
<sequence>MEMLSSDAIAIRHGVAARLERLPLTRYQRSIFAVIATAWLFDSMDLGIMTFVLGSIKAEFQLSATQAGLLASASFLGMLLGAAIAGLLADRFGRKPVFQVSMVFWGVGSLLCGFAHDVTWLMAFRVLLGFGMGMEFPIGQSIVSEMLPARNRGRYVALLEGFWPIGFIAAGIATYFLLPVIGWRGIFIALAVPSVFVFAVRRCVPESPRWLECTGRLVDADAVVAKIESKVKGALGGVELPPVTPVTHSVADVNAPAGFRQLWTGGYGRRTIMTWTLWFFALLGFYGLTTWLGALLQGAGYAVTKSVFYTVIISLAGIPGFVVFAWLLDAWGRKWSCVLTLVGSAVCAYLYGHAAASHAPAAQLIATGMCMQFFFFGMWSVLYAYTPELYPTRTRATGTGFASAIGRLGSLLGPTAVGMVLPMMGQSGVFTVGAASFLIAALAVILLGVETRGRALEEVSV</sequence>
<organism evidence="7 8">
    <name type="scientific">Paraburkholderia dipogonis</name>
    <dbReference type="NCBI Taxonomy" id="1211383"/>
    <lineage>
        <taxon>Bacteria</taxon>
        <taxon>Pseudomonadati</taxon>
        <taxon>Pseudomonadota</taxon>
        <taxon>Betaproteobacteria</taxon>
        <taxon>Burkholderiales</taxon>
        <taxon>Burkholderiaceae</taxon>
        <taxon>Paraburkholderia</taxon>
    </lineage>
</organism>
<feature type="transmembrane region" description="Helical" evidence="5">
    <location>
        <begin position="405"/>
        <end position="424"/>
    </location>
</feature>
<dbReference type="AlphaFoldDB" id="A0A4Y8MHD3"/>
<feature type="transmembrane region" description="Helical" evidence="5">
    <location>
        <begin position="335"/>
        <end position="352"/>
    </location>
</feature>
<comment type="caution">
    <text evidence="7">The sequence shown here is derived from an EMBL/GenBank/DDBJ whole genome shotgun (WGS) entry which is preliminary data.</text>
</comment>
<feature type="transmembrane region" description="Helical" evidence="5">
    <location>
        <begin position="181"/>
        <end position="200"/>
    </location>
</feature>
<feature type="transmembrane region" description="Helical" evidence="5">
    <location>
        <begin position="364"/>
        <end position="385"/>
    </location>
</feature>
<gene>
    <name evidence="7" type="ORF">E2553_45105</name>
</gene>
<feature type="transmembrane region" description="Helical" evidence="5">
    <location>
        <begin position="31"/>
        <end position="56"/>
    </location>
</feature>
<dbReference type="Pfam" id="PF07690">
    <property type="entry name" value="MFS_1"/>
    <property type="match status" value="1"/>
</dbReference>
<evidence type="ECO:0000256" key="1">
    <source>
        <dbReference type="ARBA" id="ARBA00004141"/>
    </source>
</evidence>
<dbReference type="Proteomes" id="UP000297385">
    <property type="component" value="Unassembled WGS sequence"/>
</dbReference>
<dbReference type="GO" id="GO:0046943">
    <property type="term" value="F:carboxylic acid transmembrane transporter activity"/>
    <property type="evidence" value="ECO:0007669"/>
    <property type="project" value="TreeGrafter"/>
</dbReference>
<dbReference type="Gene3D" id="1.20.1250.20">
    <property type="entry name" value="MFS general substrate transporter like domains"/>
    <property type="match status" value="1"/>
</dbReference>
<name>A0A4Y8MHD3_9BURK</name>
<feature type="transmembrane region" description="Helical" evidence="5">
    <location>
        <begin position="307"/>
        <end position="328"/>
    </location>
</feature>